<dbReference type="Pfam" id="PF02397">
    <property type="entry name" value="Bac_transf"/>
    <property type="match status" value="1"/>
</dbReference>
<name>A0A5Q2RF69_9ACTN</name>
<feature type="domain" description="Bacterial sugar transferase" evidence="3">
    <location>
        <begin position="254"/>
        <end position="432"/>
    </location>
</feature>
<reference evidence="4 5" key="1">
    <citation type="submission" date="2019-11" db="EMBL/GenBank/DDBJ databases">
        <authorList>
            <person name="He Y."/>
        </authorList>
    </citation>
    <scope>NUCLEOTIDE SEQUENCE [LARGE SCALE GENOMIC DNA]</scope>
    <source>
        <strain evidence="4 5">SCSIO 58843</strain>
    </source>
</reference>
<proteinExistence type="inferred from homology"/>
<organism evidence="4 5">
    <name type="scientific">Actinomarinicola tropica</name>
    <dbReference type="NCBI Taxonomy" id="2789776"/>
    <lineage>
        <taxon>Bacteria</taxon>
        <taxon>Bacillati</taxon>
        <taxon>Actinomycetota</taxon>
        <taxon>Acidimicrobiia</taxon>
        <taxon>Acidimicrobiales</taxon>
        <taxon>Iamiaceae</taxon>
        <taxon>Actinomarinicola</taxon>
    </lineage>
</organism>
<evidence type="ECO:0000313" key="4">
    <source>
        <dbReference type="EMBL" id="QGG95469.1"/>
    </source>
</evidence>
<dbReference type="Proteomes" id="UP000334019">
    <property type="component" value="Chromosome"/>
</dbReference>
<feature type="transmembrane region" description="Helical" evidence="2">
    <location>
        <begin position="99"/>
        <end position="120"/>
    </location>
</feature>
<dbReference type="PANTHER" id="PTHR30576">
    <property type="entry name" value="COLANIC BIOSYNTHESIS UDP-GLUCOSE LIPID CARRIER TRANSFERASE"/>
    <property type="match status" value="1"/>
</dbReference>
<dbReference type="RefSeq" id="WP_153759576.1">
    <property type="nucleotide sequence ID" value="NZ_CP045851.1"/>
</dbReference>
<keyword evidence="2" id="KW-0472">Membrane</keyword>
<evidence type="ECO:0000256" key="2">
    <source>
        <dbReference type="SAM" id="Phobius"/>
    </source>
</evidence>
<feature type="transmembrane region" description="Helical" evidence="2">
    <location>
        <begin position="256"/>
        <end position="282"/>
    </location>
</feature>
<dbReference type="GO" id="GO:0016780">
    <property type="term" value="F:phosphotransferase activity, for other substituted phosphate groups"/>
    <property type="evidence" value="ECO:0007669"/>
    <property type="project" value="TreeGrafter"/>
</dbReference>
<sequence length="439" mass="47691">MRVTRLAVAVAIPGVIFALSKIHAAWVAPDPYDFTSSSRVIWAIGMALVTWVSAYAVGLPSLVDGRRQAIVAAVVAVGASVAFVSLAQLLLGDALLPRFVVFGSALVLIPVLTGLGLLGASGRRRVASRDRVLFVGGRAEALQLQGDLHGSVERPAVLLAAMLVDEALDRSGGAPLAARVEAIGANVLVLDVAAQAEVDIVAQAAHVHERGVRVRTLSMFYEDWLGKLPLTELERVSLLFDIGELHRARYARMKRVVDVVAGVFGTIVLLVVTPVVLVGNLVANRGPLMFRQERIGKGGQPFTILKFRTMRPGTTQGEWTSVDDARVTTFGGWLRRSHIDELPQIVNILRGDLSLVGPRPEQARYVRELEEKLPFYGVRHLVRPGLTGWAQVKYGYASDTLDALQKLQYEFFYLRHQSLALDAQIVGRTLRHLGTGGGR</sequence>
<dbReference type="EMBL" id="CP045851">
    <property type="protein sequence ID" value="QGG95469.1"/>
    <property type="molecule type" value="Genomic_DNA"/>
</dbReference>
<protein>
    <recommendedName>
        <fullName evidence="3">Bacterial sugar transferase domain-containing protein</fullName>
    </recommendedName>
</protein>
<keyword evidence="5" id="KW-1185">Reference proteome</keyword>
<evidence type="ECO:0000313" key="5">
    <source>
        <dbReference type="Proteomes" id="UP000334019"/>
    </source>
</evidence>
<dbReference type="AlphaFoldDB" id="A0A5Q2RF69"/>
<comment type="similarity">
    <text evidence="1">Belongs to the bacterial sugar transferase family.</text>
</comment>
<feature type="transmembrane region" description="Helical" evidence="2">
    <location>
        <begin position="69"/>
        <end position="87"/>
    </location>
</feature>
<dbReference type="KEGG" id="atq:GH723_10365"/>
<gene>
    <name evidence="4" type="ORF">GH723_10365</name>
</gene>
<evidence type="ECO:0000259" key="3">
    <source>
        <dbReference type="Pfam" id="PF02397"/>
    </source>
</evidence>
<keyword evidence="2" id="KW-0812">Transmembrane</keyword>
<accession>A0A5Q2RF69</accession>
<evidence type="ECO:0000256" key="1">
    <source>
        <dbReference type="ARBA" id="ARBA00006464"/>
    </source>
</evidence>
<dbReference type="InterPro" id="IPR003362">
    <property type="entry name" value="Bact_transf"/>
</dbReference>
<keyword evidence="2" id="KW-1133">Transmembrane helix</keyword>
<feature type="transmembrane region" description="Helical" evidence="2">
    <location>
        <begin position="40"/>
        <end position="57"/>
    </location>
</feature>
<dbReference type="PANTHER" id="PTHR30576:SF0">
    <property type="entry name" value="UNDECAPRENYL-PHOSPHATE N-ACETYLGALACTOSAMINYL 1-PHOSPHATE TRANSFERASE-RELATED"/>
    <property type="match status" value="1"/>
</dbReference>